<evidence type="ECO:0008006" key="2">
    <source>
        <dbReference type="Google" id="ProtNLM"/>
    </source>
</evidence>
<dbReference type="AlphaFoldDB" id="X1N855"/>
<dbReference type="PROSITE" id="PS51257">
    <property type="entry name" value="PROKAR_LIPOPROTEIN"/>
    <property type="match status" value="1"/>
</dbReference>
<evidence type="ECO:0000313" key="1">
    <source>
        <dbReference type="EMBL" id="GAI23005.1"/>
    </source>
</evidence>
<feature type="non-terminal residue" evidence="1">
    <location>
        <position position="134"/>
    </location>
</feature>
<accession>X1N855</accession>
<proteinExistence type="predicted"/>
<name>X1N855_9ZZZZ</name>
<protein>
    <recommendedName>
        <fullName evidence="2">Fibronectin type-III domain-containing protein</fullName>
    </recommendedName>
</protein>
<gene>
    <name evidence="1" type="ORF">S06H3_24308</name>
</gene>
<reference evidence="1" key="1">
    <citation type="journal article" date="2014" name="Front. Microbiol.">
        <title>High frequency of phylogenetically diverse reductive dehalogenase-homologous genes in deep subseafloor sedimentary metagenomes.</title>
        <authorList>
            <person name="Kawai M."/>
            <person name="Futagami T."/>
            <person name="Toyoda A."/>
            <person name="Takaki Y."/>
            <person name="Nishi S."/>
            <person name="Hori S."/>
            <person name="Arai W."/>
            <person name="Tsubouchi T."/>
            <person name="Morono Y."/>
            <person name="Uchiyama I."/>
            <person name="Ito T."/>
            <person name="Fujiyama A."/>
            <person name="Inagaki F."/>
            <person name="Takami H."/>
        </authorList>
    </citation>
    <scope>NUCLEOTIDE SEQUENCE</scope>
    <source>
        <strain evidence="1">Expedition CK06-06</strain>
    </source>
</reference>
<dbReference type="EMBL" id="BARV01013475">
    <property type="protein sequence ID" value="GAI23005.1"/>
    <property type="molecule type" value="Genomic_DNA"/>
</dbReference>
<organism evidence="1">
    <name type="scientific">marine sediment metagenome</name>
    <dbReference type="NCBI Taxonomy" id="412755"/>
    <lineage>
        <taxon>unclassified sequences</taxon>
        <taxon>metagenomes</taxon>
        <taxon>ecological metagenomes</taxon>
    </lineage>
</organism>
<comment type="caution">
    <text evidence="1">The sequence shown here is derived from an EMBL/GenBank/DDBJ whole genome shotgun (WGS) entry which is preliminary data.</text>
</comment>
<sequence>MLTIKNLKLYKGVSKGLILQFSILIAFALFFSCCGKKAPPMPPRQIQPPAVNDLRASIAGDTLRLTWTIPMEKGKVTPGLSGFIVYRSKKLVSESDCKSCPVLFKRVADIPIEAKGSAYLKKDNITYSETLEKG</sequence>